<proteinExistence type="predicted"/>
<evidence type="ECO:0000313" key="3">
    <source>
        <dbReference type="Proteomes" id="UP000695562"/>
    </source>
</evidence>
<keyword evidence="3" id="KW-1185">Reference proteome</keyword>
<dbReference type="EMBL" id="AJWJ01000027">
    <property type="protein sequence ID" value="KAF2077486.1"/>
    <property type="molecule type" value="Genomic_DNA"/>
</dbReference>
<comment type="caution">
    <text evidence="2">The sequence shown here is derived from an EMBL/GenBank/DDBJ whole genome shotgun (WGS) entry which is preliminary data.</text>
</comment>
<dbReference type="AlphaFoldDB" id="A0A8J4Q9N7"/>
<protein>
    <submittedName>
        <fullName evidence="2">Uncharacterized protein</fullName>
    </submittedName>
</protein>
<organism evidence="2 3">
    <name type="scientific">Polysphondylium violaceum</name>
    <dbReference type="NCBI Taxonomy" id="133409"/>
    <lineage>
        <taxon>Eukaryota</taxon>
        <taxon>Amoebozoa</taxon>
        <taxon>Evosea</taxon>
        <taxon>Eumycetozoa</taxon>
        <taxon>Dictyostelia</taxon>
        <taxon>Dictyosteliales</taxon>
        <taxon>Dictyosteliaceae</taxon>
        <taxon>Polysphondylium</taxon>
    </lineage>
</organism>
<keyword evidence="1" id="KW-0175">Coiled coil</keyword>
<sequence>MITLDSSNEMPIWAVQLINRLDQITNRLDQITNRIDQTNNRLDQTNFKLDQTNNQLFQVRYMNSVNYNCNIRYINQQRLQDQRPIPLLKENYGIGNHPGLQTEGRFLPKNPQIGDVPGFFPEHHNDRLSNSDLTYLSRFYNNNFGIQEYDSLEQKNEKFYNWICYSTLDYDQTYYLQNHPSNI</sequence>
<dbReference type="OrthoDB" id="3047760at2759"/>
<evidence type="ECO:0000313" key="2">
    <source>
        <dbReference type="EMBL" id="KAF2077486.1"/>
    </source>
</evidence>
<feature type="coiled-coil region" evidence="1">
    <location>
        <begin position="14"/>
        <end position="55"/>
    </location>
</feature>
<gene>
    <name evidence="2" type="ORF">CYY_001185</name>
</gene>
<accession>A0A8J4Q9N7</accession>
<name>A0A8J4Q9N7_9MYCE</name>
<dbReference type="Proteomes" id="UP000695562">
    <property type="component" value="Unassembled WGS sequence"/>
</dbReference>
<evidence type="ECO:0000256" key="1">
    <source>
        <dbReference type="SAM" id="Coils"/>
    </source>
</evidence>
<reference evidence="2" key="1">
    <citation type="submission" date="2020-01" db="EMBL/GenBank/DDBJ databases">
        <title>Development of genomics and gene disruption for Polysphondylium violaceum indicates a role for the polyketide synthase stlB in stalk morphogenesis.</title>
        <authorList>
            <person name="Narita B."/>
            <person name="Kawabe Y."/>
            <person name="Kin K."/>
            <person name="Saito T."/>
            <person name="Gibbs R."/>
            <person name="Kuspa A."/>
            <person name="Muzny D."/>
            <person name="Queller D."/>
            <person name="Richards S."/>
            <person name="Strassman J."/>
            <person name="Sucgang R."/>
            <person name="Worley K."/>
            <person name="Schaap P."/>
        </authorList>
    </citation>
    <scope>NUCLEOTIDE SEQUENCE</scope>
    <source>
        <strain evidence="2">QSvi11</strain>
    </source>
</reference>
<dbReference type="Gene3D" id="1.20.5.340">
    <property type="match status" value="1"/>
</dbReference>